<evidence type="ECO:0000313" key="2">
    <source>
        <dbReference type="Proteomes" id="UP000011116"/>
    </source>
</evidence>
<reference evidence="1" key="2">
    <citation type="submission" date="2020-10" db="EMBL/GenBank/DDBJ databases">
        <authorList>
            <person name="Scholz U."/>
            <person name="Mascher M."/>
            <person name="Fiebig A."/>
        </authorList>
    </citation>
    <scope>NUCLEOTIDE SEQUENCE [LARGE SCALE GENOMIC DNA]</scope>
    <source>
        <strain evidence="1">cv. Morex</strain>
    </source>
</reference>
<dbReference type="EnsemblPlants" id="HORVU.MOREX.r3.4HG0412550.1">
    <property type="protein sequence ID" value="HORVU.MOREX.r3.4HG0412550.1.CDS1"/>
    <property type="gene ID" value="HORVU.MOREX.r3.4HG0412550"/>
</dbReference>
<dbReference type="Proteomes" id="UP000011116">
    <property type="component" value="Chromosome 4H"/>
</dbReference>
<dbReference type="Gramene" id="HORVU.MOREX.r3.4HG0412550.1">
    <property type="protein sequence ID" value="HORVU.MOREX.r3.4HG0412550.1.CDS1"/>
    <property type="gene ID" value="HORVU.MOREX.r3.4HG0412550"/>
</dbReference>
<dbReference type="Gramene" id="HORVU.MOREX.r2.4HG0343740.1">
    <property type="protein sequence ID" value="HORVU.MOREX.r2.4HG0343740.1.CDS.1"/>
    <property type="gene ID" value="HORVU.MOREX.r2.4HG0343740"/>
</dbReference>
<sequence length="161" mass="17807">MQLGQCLSALRCAIMAGDGRGSCFVRHARIRFCFSSDAARRGGAIESTGERTAARLRFRPRSLSACACPARLRRAVRVRPRHRLPLRIYGLATAAMPAAPHANVKKMRPCMSFVCRHCWILGSPNRVSSMLFRTSPSLPSSGSFLAACLHWRFHNTGQSVH</sequence>
<keyword evidence="2" id="KW-1185">Reference proteome</keyword>
<proteinExistence type="predicted"/>
<reference evidence="2" key="1">
    <citation type="journal article" date="2012" name="Nature">
        <title>A physical, genetic and functional sequence assembly of the barley genome.</title>
        <authorList>
            <consortium name="The International Barley Genome Sequencing Consortium"/>
            <person name="Mayer K.F."/>
            <person name="Waugh R."/>
            <person name="Brown J.W."/>
            <person name="Schulman A."/>
            <person name="Langridge P."/>
            <person name="Platzer M."/>
            <person name="Fincher G.B."/>
            <person name="Muehlbauer G.J."/>
            <person name="Sato K."/>
            <person name="Close T.J."/>
            <person name="Wise R.P."/>
            <person name="Stein N."/>
        </authorList>
    </citation>
    <scope>NUCLEOTIDE SEQUENCE [LARGE SCALE GENOMIC DNA]</scope>
    <source>
        <strain evidence="2">cv. Morex</strain>
    </source>
</reference>
<protein>
    <submittedName>
        <fullName evidence="1">Uncharacterized protein</fullName>
    </submittedName>
</protein>
<accession>A0A8I6Y336</accession>
<reference evidence="1" key="3">
    <citation type="submission" date="2022-01" db="UniProtKB">
        <authorList>
            <consortium name="EnsemblPlants"/>
        </authorList>
    </citation>
    <scope>IDENTIFICATION</scope>
    <source>
        <strain evidence="1">subsp. vulgare</strain>
    </source>
</reference>
<organism evidence="1 2">
    <name type="scientific">Hordeum vulgare subsp. vulgare</name>
    <name type="common">Domesticated barley</name>
    <dbReference type="NCBI Taxonomy" id="112509"/>
    <lineage>
        <taxon>Eukaryota</taxon>
        <taxon>Viridiplantae</taxon>
        <taxon>Streptophyta</taxon>
        <taxon>Embryophyta</taxon>
        <taxon>Tracheophyta</taxon>
        <taxon>Spermatophyta</taxon>
        <taxon>Magnoliopsida</taxon>
        <taxon>Liliopsida</taxon>
        <taxon>Poales</taxon>
        <taxon>Poaceae</taxon>
        <taxon>BOP clade</taxon>
        <taxon>Pooideae</taxon>
        <taxon>Triticodae</taxon>
        <taxon>Triticeae</taxon>
        <taxon>Hordeinae</taxon>
        <taxon>Hordeum</taxon>
    </lineage>
</organism>
<name>A0A8I6Y336_HORVV</name>
<evidence type="ECO:0000313" key="1">
    <source>
        <dbReference type="EnsemblPlants" id="HORVU.MOREX.r3.4HG0412550.1.CDS1"/>
    </source>
</evidence>
<dbReference type="AlphaFoldDB" id="A0A8I6Y336"/>